<evidence type="ECO:0000256" key="1">
    <source>
        <dbReference type="SAM" id="MobiDB-lite"/>
    </source>
</evidence>
<dbReference type="GeneID" id="27705743"/>
<dbReference type="Proteomes" id="UP000053789">
    <property type="component" value="Unassembled WGS sequence"/>
</dbReference>
<dbReference type="InterPro" id="IPR046670">
    <property type="entry name" value="DUF6540"/>
</dbReference>
<dbReference type="HOGENOM" id="CLU_103863_0_0_1"/>
<protein>
    <submittedName>
        <fullName evidence="2">Uncharacterized protein</fullName>
    </submittedName>
</protein>
<keyword evidence="3" id="KW-1185">Reference proteome</keyword>
<dbReference type="Pfam" id="PF20174">
    <property type="entry name" value="DUF6540"/>
    <property type="match status" value="1"/>
</dbReference>
<dbReference type="RefSeq" id="XP_016613253.1">
    <property type="nucleotide sequence ID" value="XM_016770520.1"/>
</dbReference>
<reference evidence="2" key="1">
    <citation type="submission" date="2015-01" db="EMBL/GenBank/DDBJ databases">
        <title>The Genome Sequence of Cladophialophora bantiana CBS 173.52.</title>
        <authorList>
            <consortium name="The Broad Institute Genomics Platform"/>
            <person name="Cuomo C."/>
            <person name="de Hoog S."/>
            <person name="Gorbushina A."/>
            <person name="Stielow B."/>
            <person name="Teixiera M."/>
            <person name="Abouelleil A."/>
            <person name="Chapman S.B."/>
            <person name="Priest M."/>
            <person name="Young S.K."/>
            <person name="Wortman J."/>
            <person name="Nusbaum C."/>
            <person name="Birren B."/>
        </authorList>
    </citation>
    <scope>NUCLEOTIDE SEQUENCE [LARGE SCALE GENOMIC DNA]</scope>
    <source>
        <strain evidence="2">CBS 173.52</strain>
    </source>
</reference>
<evidence type="ECO:0000313" key="2">
    <source>
        <dbReference type="EMBL" id="KIW86584.1"/>
    </source>
</evidence>
<gene>
    <name evidence="2" type="ORF">Z519_12815</name>
</gene>
<feature type="region of interest" description="Disordered" evidence="1">
    <location>
        <begin position="97"/>
        <end position="129"/>
    </location>
</feature>
<sequence>MSPSTDDGKYFSVYKVQYRLAVQDPDMPQPRYHTVIFVETKDDKSGYIHHVTGDLVGGMRYERKPGHQPEQSQTFHGKQLLGRVRESKYSRLHEICAQQPAPGKQKKFNPTTMRTEPIKPNGDFYQPGEPRQRLIKCTEWTLERAIPALQREGILEA</sequence>
<dbReference type="OrthoDB" id="4135672at2759"/>
<accession>A0A0D2HQ63</accession>
<evidence type="ECO:0000313" key="3">
    <source>
        <dbReference type="Proteomes" id="UP000053789"/>
    </source>
</evidence>
<organism evidence="2 3">
    <name type="scientific">Cladophialophora bantiana (strain ATCC 10958 / CBS 173.52 / CDC B-1940 / NIH 8579)</name>
    <name type="common">Xylohypha bantiana</name>
    <dbReference type="NCBI Taxonomy" id="1442370"/>
    <lineage>
        <taxon>Eukaryota</taxon>
        <taxon>Fungi</taxon>
        <taxon>Dikarya</taxon>
        <taxon>Ascomycota</taxon>
        <taxon>Pezizomycotina</taxon>
        <taxon>Eurotiomycetes</taxon>
        <taxon>Chaetothyriomycetidae</taxon>
        <taxon>Chaetothyriales</taxon>
        <taxon>Herpotrichiellaceae</taxon>
        <taxon>Cladophialophora</taxon>
    </lineage>
</organism>
<dbReference type="AlphaFoldDB" id="A0A0D2HQ63"/>
<dbReference type="EMBL" id="KN847023">
    <property type="protein sequence ID" value="KIW86584.1"/>
    <property type="molecule type" value="Genomic_DNA"/>
</dbReference>
<name>A0A0D2HQ63_CLAB1</name>
<proteinExistence type="predicted"/>